<keyword evidence="2" id="KW-1185">Reference proteome</keyword>
<dbReference type="EMBL" id="FMWP01000012">
    <property type="protein sequence ID" value="SCZ88215.1"/>
    <property type="molecule type" value="Genomic_DNA"/>
</dbReference>
<proteinExistence type="predicted"/>
<reference evidence="2" key="1">
    <citation type="submission" date="2016-10" db="EMBL/GenBank/DDBJ databases">
        <authorList>
            <person name="Jeantristanb JTB J.-T."/>
            <person name="Ricardo R."/>
        </authorList>
    </citation>
    <scope>NUCLEOTIDE SEQUENCE [LARGE SCALE GENOMIC DNA]</scope>
</reference>
<sequence>MFIIYLQRENGGPERVGTLARTRDATEVGSLFLMGVRPDRRVIGESERVVELGASLPAHPFFFRYEFLVPPYWYKRWVARGT</sequence>
<accession>A0A2X0MAU7</accession>
<evidence type="ECO:0000313" key="2">
    <source>
        <dbReference type="Proteomes" id="UP000249723"/>
    </source>
</evidence>
<protein>
    <submittedName>
        <fullName evidence="1">BZ3500_MvSof-1268-A1-R1_Chr2-1g04263 protein</fullName>
    </submittedName>
</protein>
<evidence type="ECO:0000313" key="1">
    <source>
        <dbReference type="EMBL" id="SCZ88215.1"/>
    </source>
</evidence>
<dbReference type="Proteomes" id="UP000249723">
    <property type="component" value="Unassembled WGS sequence"/>
</dbReference>
<name>A0A2X0MAU7_9BASI</name>
<gene>
    <name evidence="1" type="ORF">BZ3500_MVSOF-1268-A1-R1_CHR2-1G04263</name>
</gene>
<dbReference type="AlphaFoldDB" id="A0A2X0MAU7"/>
<organism evidence="1 2">
    <name type="scientific">Microbotryum saponariae</name>
    <dbReference type="NCBI Taxonomy" id="289078"/>
    <lineage>
        <taxon>Eukaryota</taxon>
        <taxon>Fungi</taxon>
        <taxon>Dikarya</taxon>
        <taxon>Basidiomycota</taxon>
        <taxon>Pucciniomycotina</taxon>
        <taxon>Microbotryomycetes</taxon>
        <taxon>Microbotryales</taxon>
        <taxon>Microbotryaceae</taxon>
        <taxon>Microbotryum</taxon>
    </lineage>
</organism>